<name>A0A2U1KWV4_ARTAN</name>
<evidence type="ECO:0000256" key="4">
    <source>
        <dbReference type="ARBA" id="ARBA00022531"/>
    </source>
</evidence>
<keyword evidence="11" id="KW-1185">Reference proteome</keyword>
<dbReference type="EMBL" id="PKPP01013212">
    <property type="protein sequence ID" value="PWA41237.1"/>
    <property type="molecule type" value="Genomic_DNA"/>
</dbReference>
<evidence type="ECO:0000256" key="6">
    <source>
        <dbReference type="ARBA" id="ARBA00022836"/>
    </source>
</evidence>
<comment type="caution">
    <text evidence="10">The sequence shown here is derived from an EMBL/GenBank/DDBJ whole genome shotgun (WGS) entry which is preliminary data.</text>
</comment>
<dbReference type="InterPro" id="IPR044907">
    <property type="entry name" value="PSAN_sf"/>
</dbReference>
<keyword evidence="5" id="KW-0934">Plastid</keyword>
<organism evidence="10 11">
    <name type="scientific">Artemisia annua</name>
    <name type="common">Sweet wormwood</name>
    <dbReference type="NCBI Taxonomy" id="35608"/>
    <lineage>
        <taxon>Eukaryota</taxon>
        <taxon>Viridiplantae</taxon>
        <taxon>Streptophyta</taxon>
        <taxon>Embryophyta</taxon>
        <taxon>Tracheophyta</taxon>
        <taxon>Spermatophyta</taxon>
        <taxon>Magnoliopsida</taxon>
        <taxon>eudicotyledons</taxon>
        <taxon>Gunneridae</taxon>
        <taxon>Pentapetalae</taxon>
        <taxon>asterids</taxon>
        <taxon>campanulids</taxon>
        <taxon>Asterales</taxon>
        <taxon>Asteraceae</taxon>
        <taxon>Asteroideae</taxon>
        <taxon>Anthemideae</taxon>
        <taxon>Artemisiinae</taxon>
        <taxon>Artemisia</taxon>
    </lineage>
</organism>
<dbReference type="GO" id="GO:0015979">
    <property type="term" value="P:photosynthesis"/>
    <property type="evidence" value="ECO:0007669"/>
    <property type="project" value="UniProtKB-KW"/>
</dbReference>
<dbReference type="Gene3D" id="4.10.1190.10">
    <property type="entry name" value="Chlorophyll A-B binding protein"/>
    <property type="match status" value="1"/>
</dbReference>
<evidence type="ECO:0000256" key="1">
    <source>
        <dbReference type="ARBA" id="ARBA00004622"/>
    </source>
</evidence>
<feature type="region of interest" description="Disordered" evidence="9">
    <location>
        <begin position="67"/>
        <end position="90"/>
    </location>
</feature>
<evidence type="ECO:0000256" key="9">
    <source>
        <dbReference type="SAM" id="MobiDB-lite"/>
    </source>
</evidence>
<evidence type="ECO:0000256" key="8">
    <source>
        <dbReference type="ARBA" id="ARBA00023136"/>
    </source>
</evidence>
<evidence type="ECO:0000313" key="10">
    <source>
        <dbReference type="EMBL" id="PWA41237.1"/>
    </source>
</evidence>
<dbReference type="Proteomes" id="UP000245207">
    <property type="component" value="Unassembled WGS sequence"/>
</dbReference>
<keyword evidence="6" id="KW-0603">Photosystem I</keyword>
<dbReference type="PANTHER" id="PTHR36814:SF1">
    <property type="entry name" value="PHOTOSYSTEM I REACTION CENTER SUBUNIT N, CHLOROPLASTIC"/>
    <property type="match status" value="1"/>
</dbReference>
<comment type="similarity">
    <text evidence="2">Belongs to the psaN family.</text>
</comment>
<dbReference type="InterPro" id="IPR008796">
    <property type="entry name" value="PSAN"/>
</dbReference>
<evidence type="ECO:0000256" key="5">
    <source>
        <dbReference type="ARBA" id="ARBA00022640"/>
    </source>
</evidence>
<evidence type="ECO:0000256" key="7">
    <source>
        <dbReference type="ARBA" id="ARBA00023078"/>
    </source>
</evidence>
<keyword evidence="3" id="KW-0150">Chloroplast</keyword>
<dbReference type="PANTHER" id="PTHR36814">
    <property type="entry name" value="PHOTOSYSTEM I REACTION CENTER SUBUNIT N, CHLOROPLASTIC"/>
    <property type="match status" value="1"/>
</dbReference>
<evidence type="ECO:0000313" key="11">
    <source>
        <dbReference type="Proteomes" id="UP000245207"/>
    </source>
</evidence>
<dbReference type="Pfam" id="PF05479">
    <property type="entry name" value="PsaN"/>
    <property type="match status" value="1"/>
</dbReference>
<evidence type="ECO:0000256" key="2">
    <source>
        <dbReference type="ARBA" id="ARBA00010661"/>
    </source>
</evidence>
<dbReference type="AlphaFoldDB" id="A0A2U1KWV4"/>
<reference evidence="10 11" key="1">
    <citation type="journal article" date="2018" name="Mol. Plant">
        <title>The genome of Artemisia annua provides insight into the evolution of Asteraceae family and artemisinin biosynthesis.</title>
        <authorList>
            <person name="Shen Q."/>
            <person name="Zhang L."/>
            <person name="Liao Z."/>
            <person name="Wang S."/>
            <person name="Yan T."/>
            <person name="Shi P."/>
            <person name="Liu M."/>
            <person name="Fu X."/>
            <person name="Pan Q."/>
            <person name="Wang Y."/>
            <person name="Lv Z."/>
            <person name="Lu X."/>
            <person name="Zhang F."/>
            <person name="Jiang W."/>
            <person name="Ma Y."/>
            <person name="Chen M."/>
            <person name="Hao X."/>
            <person name="Li L."/>
            <person name="Tang Y."/>
            <person name="Lv G."/>
            <person name="Zhou Y."/>
            <person name="Sun X."/>
            <person name="Brodelius P.E."/>
            <person name="Rose J.K.C."/>
            <person name="Tang K."/>
        </authorList>
    </citation>
    <scope>NUCLEOTIDE SEQUENCE [LARGE SCALE GENOMIC DNA]</scope>
    <source>
        <strain evidence="11">cv. Huhao1</strain>
        <tissue evidence="10">Leaf</tissue>
    </source>
</reference>
<gene>
    <name evidence="10" type="ORF">CTI12_AA555400</name>
</gene>
<dbReference type="GO" id="GO:0030093">
    <property type="term" value="C:chloroplast photosystem I"/>
    <property type="evidence" value="ECO:0007669"/>
    <property type="project" value="TreeGrafter"/>
</dbReference>
<protein>
    <submittedName>
        <fullName evidence="10">Photosystem I reaction center subunit N, chloroplastic</fullName>
    </submittedName>
</protein>
<keyword evidence="7" id="KW-0793">Thylakoid</keyword>
<evidence type="ECO:0000256" key="3">
    <source>
        <dbReference type="ARBA" id="ARBA00022528"/>
    </source>
</evidence>
<dbReference type="STRING" id="35608.A0A2U1KWV4"/>
<comment type="subcellular location">
    <subcellularLocation>
        <location evidence="1">Plastid</location>
        <location evidence="1">Chloroplast thylakoid membrane</location>
        <topology evidence="1">Peripheral membrane protein</topology>
        <orientation evidence="1">Lumenal side</orientation>
    </subcellularLocation>
</comment>
<proteinExistence type="inferred from homology"/>
<feature type="compositionally biased region" description="Basic and acidic residues" evidence="9">
    <location>
        <begin position="68"/>
        <end position="78"/>
    </location>
</feature>
<keyword evidence="4" id="KW-0602">Photosynthesis</keyword>
<accession>A0A2U1KWV4</accession>
<keyword evidence="8" id="KW-0472">Membrane</keyword>
<sequence>MVQQPMNFTDSHGSWPRCMLMQTMLLYLFDIAEVWRNSDLLSQISLSQNNIVSDVFISGFSPSSCGSYKDEAQEQAKEETEELTNQPFEGAEEGSEQLLEWAKEKVEKGCEATDAEAGEVVLILGFLGLLNFMDLNFMNFAGFNFGVFGILQKELCAEKERDERRSGNRRMDRVSLELNDQKRLATSGRNFATAYTLQFGTCTFPYNFTGCQDLAKQKNYRPGSCGGFLQWFLFNVAIKSHCDILTLNFCCCNW</sequence>